<dbReference type="GeneID" id="29074319"/>
<feature type="transmembrane region" description="Helical" evidence="6">
    <location>
        <begin position="105"/>
        <end position="133"/>
    </location>
</feature>
<sequence length="238" mass="27440">MTKELNPKREMSLFKHLEELRERFFFAFAIFCISTIICFIYIKHISFLLQQPALGIKFLQLAPGEYLFASIKVATYTGFLISSPFTIYQIIIFILPGLTKKEARLLIPILFSSILLFFIGIFFSYTILAPAALKFLIHYGAEIVEPLWSFEQYFNFILILLFSSGLTFQIPVIQIILGIFNIFSSKQMFSYWKYIIFLSTIIGAILTPSTDPITQIFMSLAIITLYFSGILILKTLHK</sequence>
<keyword evidence="3 6" id="KW-0812">Transmembrane</keyword>
<evidence type="ECO:0000256" key="4">
    <source>
        <dbReference type="ARBA" id="ARBA00022989"/>
    </source>
</evidence>
<dbReference type="PANTHER" id="PTHR30371:SF0">
    <property type="entry name" value="SEC-INDEPENDENT PROTEIN TRANSLOCASE PROTEIN TATC, CHLOROPLASTIC-RELATED"/>
    <property type="match status" value="1"/>
</dbReference>
<keyword evidence="5 6" id="KW-0472">Membrane</keyword>
<dbReference type="HAMAP" id="MF_00902">
    <property type="entry name" value="TatC"/>
    <property type="match status" value="1"/>
</dbReference>
<comment type="subcellular location">
    <subcellularLocation>
        <location evidence="1">Membrane</location>
        <topology evidence="1">Multi-pass membrane protein</topology>
    </subcellularLocation>
</comment>
<comment type="similarity">
    <text evidence="2">Belongs to the TatC family.</text>
</comment>
<geneLocation type="plastid" evidence="7"/>
<organism evidence="7">
    <name type="scientific">Plocamium cartilagineum</name>
    <name type="common">Red comb weed</name>
    <name type="synonym">Gelidium cartilagineum</name>
    <dbReference type="NCBI Taxonomy" id="31452"/>
    <lineage>
        <taxon>Eukaryota</taxon>
        <taxon>Rhodophyta</taxon>
        <taxon>Florideophyceae</taxon>
        <taxon>Rhodymeniophycidae</taxon>
        <taxon>Plocamiales</taxon>
        <taxon>Plocamiaceae</taxon>
        <taxon>Plocamium</taxon>
    </lineage>
</organism>
<evidence type="ECO:0008006" key="8">
    <source>
        <dbReference type="Google" id="ProtNLM"/>
    </source>
</evidence>
<dbReference type="PANTHER" id="PTHR30371">
    <property type="entry name" value="SEC-INDEPENDENT PROTEIN TRANSLOCASE PROTEIN TATC"/>
    <property type="match status" value="1"/>
</dbReference>
<keyword evidence="4 6" id="KW-1133">Transmembrane helix</keyword>
<dbReference type="PROSITE" id="PS01218">
    <property type="entry name" value="TATC"/>
    <property type="match status" value="1"/>
</dbReference>
<dbReference type="NCBIfam" id="TIGR00945">
    <property type="entry name" value="tatC"/>
    <property type="match status" value="1"/>
</dbReference>
<dbReference type="GO" id="GO:0043953">
    <property type="term" value="P:protein transport by the Tat complex"/>
    <property type="evidence" value="ECO:0007669"/>
    <property type="project" value="TreeGrafter"/>
</dbReference>
<feature type="transmembrane region" description="Helical" evidence="6">
    <location>
        <begin position="24"/>
        <end position="42"/>
    </location>
</feature>
<dbReference type="EMBL" id="KX284727">
    <property type="protein sequence ID" value="AOM67862.1"/>
    <property type="molecule type" value="Genomic_DNA"/>
</dbReference>
<evidence type="ECO:0000256" key="5">
    <source>
        <dbReference type="ARBA" id="ARBA00023136"/>
    </source>
</evidence>
<dbReference type="PRINTS" id="PR01840">
    <property type="entry name" value="TATCFAMILY"/>
</dbReference>
<evidence type="ECO:0000256" key="3">
    <source>
        <dbReference type="ARBA" id="ARBA00022692"/>
    </source>
</evidence>
<feature type="transmembrane region" description="Helical" evidence="6">
    <location>
        <begin position="153"/>
        <end position="179"/>
    </location>
</feature>
<reference evidence="7" key="1">
    <citation type="journal article" date="2016" name="BMC Biol.">
        <title>Parallel evolution of highly conserved plastid genome architecture in red seaweeds and seed plants.</title>
        <authorList>
            <person name="Lee J."/>
            <person name="Cho C.H."/>
            <person name="Park S.I."/>
            <person name="Choi J.W."/>
            <person name="Song H.S."/>
            <person name="West J.A."/>
            <person name="Bhattacharya D."/>
            <person name="Yoon H.S."/>
        </authorList>
    </citation>
    <scope>NUCLEOTIDE SEQUENCE</scope>
</reference>
<evidence type="ECO:0000256" key="6">
    <source>
        <dbReference type="SAM" id="Phobius"/>
    </source>
</evidence>
<evidence type="ECO:0000313" key="7">
    <source>
        <dbReference type="EMBL" id="AOM67862.1"/>
    </source>
</evidence>
<keyword evidence="7" id="KW-0934">Plastid</keyword>
<name>A0A1C9CHN4_PLOCA</name>
<feature type="transmembrane region" description="Helical" evidence="6">
    <location>
        <begin position="73"/>
        <end position="98"/>
    </location>
</feature>
<accession>A0A1C9CHN4</accession>
<dbReference type="AlphaFoldDB" id="A0A1C9CHN4"/>
<dbReference type="InterPro" id="IPR019820">
    <property type="entry name" value="Sec-indep_translocase_CS"/>
</dbReference>
<gene>
    <name evidence="7" type="primary">ycf43</name>
    <name evidence="7" type="ORF">Plocam_026</name>
</gene>
<protein>
    <recommendedName>
        <fullName evidence="8">Sec-independent translocase component C</fullName>
    </recommendedName>
</protein>
<feature type="transmembrane region" description="Helical" evidence="6">
    <location>
        <begin position="191"/>
        <end position="207"/>
    </location>
</feature>
<evidence type="ECO:0000256" key="2">
    <source>
        <dbReference type="ARBA" id="ARBA00008882"/>
    </source>
</evidence>
<proteinExistence type="inferred from homology"/>
<dbReference type="InterPro" id="IPR002033">
    <property type="entry name" value="TatC"/>
</dbReference>
<evidence type="ECO:0000256" key="1">
    <source>
        <dbReference type="ARBA" id="ARBA00004141"/>
    </source>
</evidence>
<dbReference type="GO" id="GO:0009977">
    <property type="term" value="F:proton motive force dependent protein transmembrane transporter activity"/>
    <property type="evidence" value="ECO:0007669"/>
    <property type="project" value="TreeGrafter"/>
</dbReference>
<dbReference type="GO" id="GO:0033281">
    <property type="term" value="C:TAT protein transport complex"/>
    <property type="evidence" value="ECO:0007669"/>
    <property type="project" value="TreeGrafter"/>
</dbReference>
<dbReference type="RefSeq" id="YP_009297924.1">
    <property type="nucleotide sequence ID" value="NC_031179.1"/>
</dbReference>
<dbReference type="GO" id="GO:0065002">
    <property type="term" value="P:intracellular protein transmembrane transport"/>
    <property type="evidence" value="ECO:0007669"/>
    <property type="project" value="TreeGrafter"/>
</dbReference>
<dbReference type="Pfam" id="PF00902">
    <property type="entry name" value="TatC"/>
    <property type="match status" value="1"/>
</dbReference>
<feature type="transmembrane region" description="Helical" evidence="6">
    <location>
        <begin position="213"/>
        <end position="233"/>
    </location>
</feature>